<feature type="compositionally biased region" description="Basic and acidic residues" evidence="6">
    <location>
        <begin position="47"/>
        <end position="56"/>
    </location>
</feature>
<dbReference type="GO" id="GO:0006264">
    <property type="term" value="P:mitochondrial DNA replication"/>
    <property type="evidence" value="ECO:0007669"/>
    <property type="project" value="TreeGrafter"/>
</dbReference>
<name>A0A814VMJ0_9BILA</name>
<evidence type="ECO:0000256" key="2">
    <source>
        <dbReference type="ARBA" id="ARBA00022833"/>
    </source>
</evidence>
<dbReference type="PROSITE" id="PS50089">
    <property type="entry name" value="ZF_RING_2"/>
    <property type="match status" value="1"/>
</dbReference>
<dbReference type="Proteomes" id="UP000663832">
    <property type="component" value="Unassembled WGS sequence"/>
</dbReference>
<feature type="compositionally biased region" description="Basic and acidic residues" evidence="6">
    <location>
        <begin position="24"/>
        <end position="37"/>
    </location>
</feature>
<dbReference type="NCBIfam" id="TIGR00621">
    <property type="entry name" value="ssb"/>
    <property type="match status" value="1"/>
</dbReference>
<dbReference type="GO" id="GO:0042645">
    <property type="term" value="C:mitochondrial nucleoid"/>
    <property type="evidence" value="ECO:0007669"/>
    <property type="project" value="TreeGrafter"/>
</dbReference>
<keyword evidence="2" id="KW-0862">Zinc</keyword>
<accession>A0A814VMJ0</accession>
<dbReference type="PANTHER" id="PTHR10302:SF0">
    <property type="entry name" value="SINGLE-STRANDED DNA-BINDING PROTEIN, MITOCHONDRIAL"/>
    <property type="match status" value="1"/>
</dbReference>
<evidence type="ECO:0000256" key="3">
    <source>
        <dbReference type="ARBA" id="ARBA00023125"/>
    </source>
</evidence>
<evidence type="ECO:0000313" key="10">
    <source>
        <dbReference type="Proteomes" id="UP000663832"/>
    </source>
</evidence>
<evidence type="ECO:0000256" key="4">
    <source>
        <dbReference type="PROSITE-ProRule" id="PRU00175"/>
    </source>
</evidence>
<dbReference type="InterPro" id="IPR000424">
    <property type="entry name" value="Primosome_PriB/ssb"/>
</dbReference>
<proteinExistence type="predicted"/>
<protein>
    <recommendedName>
        <fullName evidence="8">RING-type domain-containing protein</fullName>
    </recommendedName>
</protein>
<dbReference type="InterPro" id="IPR001841">
    <property type="entry name" value="Znf_RING"/>
</dbReference>
<dbReference type="PROSITE" id="PS50935">
    <property type="entry name" value="SSB"/>
    <property type="match status" value="1"/>
</dbReference>
<dbReference type="InterPro" id="IPR013083">
    <property type="entry name" value="Znf_RING/FYVE/PHD"/>
</dbReference>
<evidence type="ECO:0000256" key="7">
    <source>
        <dbReference type="SAM" id="Phobius"/>
    </source>
</evidence>
<feature type="domain" description="RING-type" evidence="8">
    <location>
        <begin position="352"/>
        <end position="385"/>
    </location>
</feature>
<reference evidence="9" key="1">
    <citation type="submission" date="2021-02" db="EMBL/GenBank/DDBJ databases">
        <authorList>
            <person name="Nowell W R."/>
        </authorList>
    </citation>
    <scope>NUCLEOTIDE SEQUENCE</scope>
</reference>
<keyword evidence="3 5" id="KW-0238">DNA-binding</keyword>
<keyword evidence="1 4" id="KW-0479">Metal-binding</keyword>
<evidence type="ECO:0000313" key="9">
    <source>
        <dbReference type="EMBL" id="CAF1192980.1"/>
    </source>
</evidence>
<feature type="transmembrane region" description="Helical" evidence="7">
    <location>
        <begin position="399"/>
        <end position="423"/>
    </location>
</feature>
<dbReference type="OrthoDB" id="1078367at2759"/>
<dbReference type="SUPFAM" id="SSF50249">
    <property type="entry name" value="Nucleic acid-binding proteins"/>
    <property type="match status" value="1"/>
</dbReference>
<dbReference type="Gene3D" id="3.30.40.10">
    <property type="entry name" value="Zinc/RING finger domain, C3HC4 (zinc finger)"/>
    <property type="match status" value="1"/>
</dbReference>
<dbReference type="CDD" id="cd16787">
    <property type="entry name" value="mRING-HC-C3HC5_CGRF1"/>
    <property type="match status" value="1"/>
</dbReference>
<keyword evidence="7" id="KW-0472">Membrane</keyword>
<organism evidence="9 10">
    <name type="scientific">Adineta steineri</name>
    <dbReference type="NCBI Taxonomy" id="433720"/>
    <lineage>
        <taxon>Eukaryota</taxon>
        <taxon>Metazoa</taxon>
        <taxon>Spiralia</taxon>
        <taxon>Gnathifera</taxon>
        <taxon>Rotifera</taxon>
        <taxon>Eurotatoria</taxon>
        <taxon>Bdelloidea</taxon>
        <taxon>Adinetida</taxon>
        <taxon>Adinetidae</taxon>
        <taxon>Adineta</taxon>
    </lineage>
</organism>
<dbReference type="AlphaFoldDB" id="A0A814VMJ0"/>
<dbReference type="InterPro" id="IPR012340">
    <property type="entry name" value="NA-bd_OB-fold"/>
</dbReference>
<dbReference type="Gene3D" id="2.40.50.140">
    <property type="entry name" value="Nucleic acid-binding proteins"/>
    <property type="match status" value="1"/>
</dbReference>
<evidence type="ECO:0000256" key="5">
    <source>
        <dbReference type="PROSITE-ProRule" id="PRU00252"/>
    </source>
</evidence>
<dbReference type="GO" id="GO:0008270">
    <property type="term" value="F:zinc ion binding"/>
    <property type="evidence" value="ECO:0007669"/>
    <property type="project" value="UniProtKB-KW"/>
</dbReference>
<dbReference type="GO" id="GO:0003697">
    <property type="term" value="F:single-stranded DNA binding"/>
    <property type="evidence" value="ECO:0007669"/>
    <property type="project" value="InterPro"/>
</dbReference>
<evidence type="ECO:0000256" key="1">
    <source>
        <dbReference type="ARBA" id="ARBA00022771"/>
    </source>
</evidence>
<sequence length="482" mass="55938">MSLLTKTFLSSFRPIFVRTVQTSSKDKKIESSNKNDETFLNDEVGEHDDKADTELSTGRERSLNRIQLIGRVGADPKVGGTQRNKVVTFNLATNEYAGTSTENGEVKQRVDWHRIAVFQPRLLDNAEKYVRQGDRIYVQGRLHHNMIRDKKTGQDRYVANERINITIPQSAQNIPVDRIDSSYTINIEENRSTLKDGVYIRLHTDIHCQLRAFWFVNIQRFYKELDSRDFRLSLYDNRFLKDNCVHQETFNFETSGDYVQRIEFSDAENYLINNNETRREYPLVLIVHSLITENSQEFFQLPIQVATLHVKSSIPTDPPTKFILRISKLADGRSLVLQDIFTPGAFHSDNTCAVCLTEPVTHVLLPCKHACVCRNCFSLIDKCPINYLYTRQSSNMQEYVRFVFLLLISLLVLFSLVQCRSVFTDTVDRDKRSINNVNYSSLFDEFNIECLDLRELSMGKSDQTGNDQELWKRGVSHFYSNW</sequence>
<keyword evidence="1 4" id="KW-0863">Zinc-finger</keyword>
<dbReference type="Pfam" id="PF00436">
    <property type="entry name" value="SSB"/>
    <property type="match status" value="1"/>
</dbReference>
<comment type="caution">
    <text evidence="9">The sequence shown here is derived from an EMBL/GenBank/DDBJ whole genome shotgun (WGS) entry which is preliminary data.</text>
</comment>
<keyword evidence="7" id="KW-1133">Transmembrane helix</keyword>
<gene>
    <name evidence="9" type="ORF">QVE165_LOCUS25360</name>
</gene>
<dbReference type="PANTHER" id="PTHR10302">
    <property type="entry name" value="SINGLE-STRANDED DNA-BINDING PROTEIN"/>
    <property type="match status" value="1"/>
</dbReference>
<dbReference type="CDD" id="cd04496">
    <property type="entry name" value="SSB_OBF"/>
    <property type="match status" value="1"/>
</dbReference>
<dbReference type="InterPro" id="IPR011344">
    <property type="entry name" value="ssDNA-bd"/>
</dbReference>
<evidence type="ECO:0000259" key="8">
    <source>
        <dbReference type="PROSITE" id="PS50089"/>
    </source>
</evidence>
<feature type="region of interest" description="Disordered" evidence="6">
    <location>
        <begin position="23"/>
        <end position="56"/>
    </location>
</feature>
<evidence type="ECO:0000256" key="6">
    <source>
        <dbReference type="SAM" id="MobiDB-lite"/>
    </source>
</evidence>
<dbReference type="EMBL" id="CAJNOM010000183">
    <property type="protein sequence ID" value="CAF1192980.1"/>
    <property type="molecule type" value="Genomic_DNA"/>
</dbReference>
<keyword evidence="10" id="KW-1185">Reference proteome</keyword>
<dbReference type="Pfam" id="PF13920">
    <property type="entry name" value="zf-C3HC4_3"/>
    <property type="match status" value="1"/>
</dbReference>
<keyword evidence="7" id="KW-0812">Transmembrane</keyword>